<evidence type="ECO:0000313" key="1">
    <source>
        <dbReference type="EMBL" id="MCL7746101.1"/>
    </source>
</evidence>
<accession>A0A9X2A662</accession>
<comment type="caution">
    <text evidence="1">The sequence shown here is derived from an EMBL/GenBank/DDBJ whole genome shotgun (WGS) entry which is preliminary data.</text>
</comment>
<dbReference type="EMBL" id="JAKRYL010000002">
    <property type="protein sequence ID" value="MCL7746101.1"/>
    <property type="molecule type" value="Genomic_DNA"/>
</dbReference>
<sequence>MESNKPVEFDRYTAAHLSPDMLQRIVSLEDEIRSTTDKDVVLIAYEESQHNAT</sequence>
<organism evidence="1 2">
    <name type="scientific">Halalkalibacter alkaliphilus</name>
    <dbReference type="NCBI Taxonomy" id="2917993"/>
    <lineage>
        <taxon>Bacteria</taxon>
        <taxon>Bacillati</taxon>
        <taxon>Bacillota</taxon>
        <taxon>Bacilli</taxon>
        <taxon>Bacillales</taxon>
        <taxon>Bacillaceae</taxon>
        <taxon>Halalkalibacter</taxon>
    </lineage>
</organism>
<protein>
    <submittedName>
        <fullName evidence="1">Uncharacterized protein</fullName>
    </submittedName>
</protein>
<gene>
    <name evidence="1" type="ORF">MF646_03100</name>
</gene>
<dbReference type="RefSeq" id="WP_250095027.1">
    <property type="nucleotide sequence ID" value="NZ_JAKRYL010000002.1"/>
</dbReference>
<name>A0A9X2A662_9BACI</name>
<proteinExistence type="predicted"/>
<evidence type="ECO:0000313" key="2">
    <source>
        <dbReference type="Proteomes" id="UP001139150"/>
    </source>
</evidence>
<reference evidence="1" key="1">
    <citation type="submission" date="2022-02" db="EMBL/GenBank/DDBJ databases">
        <title>Halalkalibacter sp. nov. isolated from Lonar Lake, India.</title>
        <authorList>
            <person name="Joshi A."/>
            <person name="Thite S."/>
            <person name="Lodha T."/>
        </authorList>
    </citation>
    <scope>NUCLEOTIDE SEQUENCE</scope>
    <source>
        <strain evidence="1">MEB205</strain>
    </source>
</reference>
<dbReference type="Proteomes" id="UP001139150">
    <property type="component" value="Unassembled WGS sequence"/>
</dbReference>
<keyword evidence="2" id="KW-1185">Reference proteome</keyword>
<dbReference type="AlphaFoldDB" id="A0A9X2A662"/>